<dbReference type="KEGG" id="api:100164820"/>
<dbReference type="EnsemblMetazoa" id="NM_001145431.1">
    <property type="protein sequence ID" value="NP_001138903.1"/>
    <property type="gene ID" value="LOC100164820"/>
</dbReference>
<dbReference type="Pfam" id="PF15061">
    <property type="entry name" value="MITRAC7_Phoenixin"/>
    <property type="match status" value="1"/>
</dbReference>
<reference evidence="3" key="2">
    <citation type="submission" date="2022-06" db="UniProtKB">
        <authorList>
            <consortium name="EnsemblMetazoa"/>
        </authorList>
    </citation>
    <scope>IDENTIFICATION</scope>
</reference>
<dbReference type="GO" id="GO:0005743">
    <property type="term" value="C:mitochondrial inner membrane"/>
    <property type="evidence" value="ECO:0007669"/>
    <property type="project" value="TreeGrafter"/>
</dbReference>
<evidence type="ECO:0000313" key="4">
    <source>
        <dbReference type="Proteomes" id="UP000007819"/>
    </source>
</evidence>
<evidence type="ECO:0000256" key="1">
    <source>
        <dbReference type="SAM" id="MobiDB-lite"/>
    </source>
</evidence>
<dbReference type="GeneID" id="100164820"/>
<protein>
    <recommendedName>
        <fullName evidence="5">Small integral membrane protein 20</fullName>
    </recommendedName>
</protein>
<evidence type="ECO:0000313" key="3">
    <source>
        <dbReference type="EnsemblMetazoa" id="NP_001138903.1"/>
    </source>
</evidence>
<dbReference type="PANTHER" id="PTHR34923:SF1">
    <property type="entry name" value="SMALL INTEGRAL MEMBRANE PROTEIN 20"/>
    <property type="match status" value="1"/>
</dbReference>
<dbReference type="OrthoDB" id="8755372at2759"/>
<organism evidence="3 4">
    <name type="scientific">Acyrthosiphon pisum</name>
    <name type="common">Pea aphid</name>
    <dbReference type="NCBI Taxonomy" id="7029"/>
    <lineage>
        <taxon>Eukaryota</taxon>
        <taxon>Metazoa</taxon>
        <taxon>Ecdysozoa</taxon>
        <taxon>Arthropoda</taxon>
        <taxon>Hexapoda</taxon>
        <taxon>Insecta</taxon>
        <taxon>Pterygota</taxon>
        <taxon>Neoptera</taxon>
        <taxon>Paraneoptera</taxon>
        <taxon>Hemiptera</taxon>
        <taxon>Sternorrhyncha</taxon>
        <taxon>Aphidomorpha</taxon>
        <taxon>Aphidoidea</taxon>
        <taxon>Aphididae</taxon>
        <taxon>Macrosiphini</taxon>
        <taxon>Acyrthosiphon</taxon>
    </lineage>
</organism>
<keyword evidence="4" id="KW-1185">Reference proteome</keyword>
<keyword evidence="2" id="KW-0472">Membrane</keyword>
<proteinExistence type="predicted"/>
<keyword evidence="2" id="KW-0812">Transmembrane</keyword>
<feature type="transmembrane region" description="Helical" evidence="2">
    <location>
        <begin position="6"/>
        <end position="30"/>
    </location>
</feature>
<dbReference type="AlphaFoldDB" id="A0A8R1XH38"/>
<dbReference type="RefSeq" id="NP_001138903.1">
    <property type="nucleotide sequence ID" value="NM_001145431.1"/>
</dbReference>
<evidence type="ECO:0008006" key="5">
    <source>
        <dbReference type="Google" id="ProtNLM"/>
    </source>
</evidence>
<name>A0A8R1XH38_ACYPI</name>
<reference evidence="4" key="1">
    <citation type="submission" date="2010-06" db="EMBL/GenBank/DDBJ databases">
        <authorList>
            <person name="Jiang H."/>
            <person name="Abraham K."/>
            <person name="Ali S."/>
            <person name="Alsbrooks S.L."/>
            <person name="Anim B.N."/>
            <person name="Anosike U.S."/>
            <person name="Attaway T."/>
            <person name="Bandaranaike D.P."/>
            <person name="Battles P.K."/>
            <person name="Bell S.N."/>
            <person name="Bell A.V."/>
            <person name="Beltran B."/>
            <person name="Bickham C."/>
            <person name="Bustamante Y."/>
            <person name="Caleb T."/>
            <person name="Canada A."/>
            <person name="Cardenas V."/>
            <person name="Carter K."/>
            <person name="Chacko J."/>
            <person name="Chandrabose M.N."/>
            <person name="Chavez D."/>
            <person name="Chavez A."/>
            <person name="Chen L."/>
            <person name="Chu H.-S."/>
            <person name="Claassen K.J."/>
            <person name="Cockrell R."/>
            <person name="Collins M."/>
            <person name="Cooper J.A."/>
            <person name="Cree A."/>
            <person name="Curry S.M."/>
            <person name="Da Y."/>
            <person name="Dao M.D."/>
            <person name="Das B."/>
            <person name="Davila M.-L."/>
            <person name="Davy-Carroll L."/>
            <person name="Denson S."/>
            <person name="Dinh H."/>
            <person name="Ebong V.E."/>
            <person name="Edwards J.R."/>
            <person name="Egan A."/>
            <person name="El-Daye J."/>
            <person name="Escobedo L."/>
            <person name="Fernandez S."/>
            <person name="Fernando P.R."/>
            <person name="Flagg N."/>
            <person name="Forbes L.D."/>
            <person name="Fowler R.G."/>
            <person name="Fu Q."/>
            <person name="Gabisi R.A."/>
            <person name="Ganer J."/>
            <person name="Garbino Pronczuk A."/>
            <person name="Garcia R.M."/>
            <person name="Garner T."/>
            <person name="Garrett T.E."/>
            <person name="Gonzalez D.A."/>
            <person name="Hamid H."/>
            <person name="Hawkins E.S."/>
            <person name="Hirani K."/>
            <person name="Hogues M.E."/>
            <person name="Hollins B."/>
            <person name="Hsiao C.-H."/>
            <person name="Jabil R."/>
            <person name="James M.L."/>
            <person name="Jhangiani S.N."/>
            <person name="Johnson B."/>
            <person name="Johnson Q."/>
            <person name="Joshi V."/>
            <person name="Kalu J.B."/>
            <person name="Kam C."/>
            <person name="Kashfia A."/>
            <person name="Keebler J."/>
            <person name="Kisamo H."/>
            <person name="Kovar C.L."/>
            <person name="Lago L.A."/>
            <person name="Lai C.-Y."/>
            <person name="Laidlaw J."/>
            <person name="Lara F."/>
            <person name="Le T.-K."/>
            <person name="Lee S.L."/>
            <person name="Legall F.H."/>
            <person name="Lemon S.J."/>
            <person name="Lewis L.R."/>
            <person name="Li B."/>
            <person name="Liu Y."/>
            <person name="Liu Y.-S."/>
            <person name="Lopez J."/>
            <person name="Lozado R.J."/>
            <person name="Lu J."/>
            <person name="Madu R.C."/>
            <person name="Maheshwari M."/>
            <person name="Maheshwari R."/>
            <person name="Malloy K."/>
            <person name="Martinez E."/>
            <person name="Mathew T."/>
            <person name="Mercado I.C."/>
            <person name="Mercado C."/>
            <person name="Meyer B."/>
            <person name="Montgomery K."/>
            <person name="Morgan M.B."/>
            <person name="Munidasa M."/>
            <person name="Nazareth L.V."/>
            <person name="Nelson J."/>
            <person name="Ng B.M."/>
            <person name="Nguyen N.B."/>
            <person name="Nguyen P.Q."/>
            <person name="Nguyen T."/>
            <person name="Obregon M."/>
            <person name="Okwuonu G.O."/>
            <person name="Onwere C.G."/>
            <person name="Orozco G."/>
            <person name="Parra A."/>
            <person name="Patel S."/>
            <person name="Patil S."/>
            <person name="Perez A."/>
            <person name="Perez Y."/>
            <person name="Pham C."/>
            <person name="Primus E.L."/>
            <person name="Pu L.-L."/>
            <person name="Puazo M."/>
            <person name="Qin X."/>
            <person name="Quiroz J.B."/>
            <person name="Reese J."/>
            <person name="Richards S."/>
            <person name="Rives C.M."/>
            <person name="Robberts R."/>
            <person name="Ruiz S.J."/>
            <person name="Ruiz M.J."/>
            <person name="Santibanez J."/>
            <person name="Schneider B.W."/>
            <person name="Sisson I."/>
            <person name="Smith M."/>
            <person name="Sodergren E."/>
            <person name="Song X.-Z."/>
            <person name="Song B.B."/>
            <person name="Summersgill H."/>
            <person name="Thelus R."/>
            <person name="Thornton R.D."/>
            <person name="Trejos Z.Y."/>
            <person name="Usmani K."/>
            <person name="Vattathil S."/>
            <person name="Villasana D."/>
            <person name="Walker D.L."/>
            <person name="Wang S."/>
            <person name="Wang K."/>
            <person name="White C.S."/>
            <person name="Williams A.C."/>
            <person name="Williamson J."/>
            <person name="Wilson K."/>
            <person name="Woghiren I.O."/>
            <person name="Woodworth J.R."/>
            <person name="Worley K.C."/>
            <person name="Wright R.A."/>
            <person name="Wu W."/>
            <person name="Young L."/>
            <person name="Zhang L."/>
            <person name="Zhang J."/>
            <person name="Zhu Y."/>
            <person name="Muzny D.M."/>
            <person name="Weinstock G."/>
            <person name="Gibbs R.A."/>
        </authorList>
    </citation>
    <scope>NUCLEOTIDE SEQUENCE [LARGE SCALE GENOMIC DNA]</scope>
    <source>
        <strain evidence="4">LSR1</strain>
    </source>
</reference>
<accession>A0A8R1XH38</accession>
<evidence type="ECO:0000256" key="2">
    <source>
        <dbReference type="SAM" id="Phobius"/>
    </source>
</evidence>
<keyword evidence="2" id="KW-1133">Transmembrane helix</keyword>
<feature type="region of interest" description="Disordered" evidence="1">
    <location>
        <begin position="50"/>
        <end position="74"/>
    </location>
</feature>
<dbReference type="Proteomes" id="UP000007819">
    <property type="component" value="Chromosome A1"/>
</dbReference>
<sequence length="74" mass="8592">MSQLKGWKYVAFLSAFVGSIGIATYPIIIYPMTHVEDYKKSQELNRAQLDQSRIRPEAPGNMNKWTDPFDRKNE</sequence>
<dbReference type="PANTHER" id="PTHR34923">
    <property type="entry name" value="SMALL INTEGRAL MEMBRANE PROTEIN 20"/>
    <property type="match status" value="1"/>
</dbReference>
<dbReference type="OMA" id="YPIFVYP"/>
<dbReference type="InterPro" id="IPR027917">
    <property type="entry name" value="MITRAC7/Phoenixin"/>
</dbReference>
<dbReference type="GO" id="GO:0033617">
    <property type="term" value="P:mitochondrial respiratory chain complex IV assembly"/>
    <property type="evidence" value="ECO:0007669"/>
    <property type="project" value="InterPro"/>
</dbReference>